<evidence type="ECO:0000313" key="2">
    <source>
        <dbReference type="Proteomes" id="UP000824120"/>
    </source>
</evidence>
<protein>
    <submittedName>
        <fullName evidence="1">Uncharacterized protein</fullName>
    </submittedName>
</protein>
<accession>A0A9J5Y918</accession>
<name>A0A9J5Y918_SOLCO</name>
<keyword evidence="2" id="KW-1185">Reference proteome</keyword>
<proteinExistence type="predicted"/>
<reference evidence="1 2" key="1">
    <citation type="submission" date="2020-09" db="EMBL/GenBank/DDBJ databases">
        <title>De no assembly of potato wild relative species, Solanum commersonii.</title>
        <authorList>
            <person name="Cho K."/>
        </authorList>
    </citation>
    <scope>NUCLEOTIDE SEQUENCE [LARGE SCALE GENOMIC DNA]</scope>
    <source>
        <strain evidence="1">LZ3.2</strain>
        <tissue evidence="1">Leaf</tissue>
    </source>
</reference>
<evidence type="ECO:0000313" key="1">
    <source>
        <dbReference type="EMBL" id="KAG5597235.1"/>
    </source>
</evidence>
<organism evidence="1 2">
    <name type="scientific">Solanum commersonii</name>
    <name type="common">Commerson's wild potato</name>
    <name type="synonym">Commerson's nightshade</name>
    <dbReference type="NCBI Taxonomy" id="4109"/>
    <lineage>
        <taxon>Eukaryota</taxon>
        <taxon>Viridiplantae</taxon>
        <taxon>Streptophyta</taxon>
        <taxon>Embryophyta</taxon>
        <taxon>Tracheophyta</taxon>
        <taxon>Spermatophyta</taxon>
        <taxon>Magnoliopsida</taxon>
        <taxon>eudicotyledons</taxon>
        <taxon>Gunneridae</taxon>
        <taxon>Pentapetalae</taxon>
        <taxon>asterids</taxon>
        <taxon>lamiids</taxon>
        <taxon>Solanales</taxon>
        <taxon>Solanaceae</taxon>
        <taxon>Solanoideae</taxon>
        <taxon>Solaneae</taxon>
        <taxon>Solanum</taxon>
    </lineage>
</organism>
<comment type="caution">
    <text evidence="1">The sequence shown here is derived from an EMBL/GenBank/DDBJ whole genome shotgun (WGS) entry which is preliminary data.</text>
</comment>
<gene>
    <name evidence="1" type="ORF">H5410_038467</name>
</gene>
<dbReference type="Proteomes" id="UP000824120">
    <property type="component" value="Chromosome 7"/>
</dbReference>
<sequence length="85" mass="10128">MRRKARDFIEQFFSFFPLKNSIEAAKSLLHSNQSVWKWRIQSLTKKGSRLFSSRKPFDDFLSENLEACLKFQAEVVSNFLLRFSF</sequence>
<dbReference type="AlphaFoldDB" id="A0A9J5Y918"/>
<dbReference type="EMBL" id="JACXVP010000007">
    <property type="protein sequence ID" value="KAG5597235.1"/>
    <property type="molecule type" value="Genomic_DNA"/>
</dbReference>